<organism evidence="1 2">
    <name type="scientific">Falsiroseomonas stagni DSM 19981</name>
    <dbReference type="NCBI Taxonomy" id="1123062"/>
    <lineage>
        <taxon>Bacteria</taxon>
        <taxon>Pseudomonadati</taxon>
        <taxon>Pseudomonadota</taxon>
        <taxon>Alphaproteobacteria</taxon>
        <taxon>Acetobacterales</taxon>
        <taxon>Roseomonadaceae</taxon>
        <taxon>Falsiroseomonas</taxon>
    </lineage>
</organism>
<gene>
    <name evidence="1" type="ORF">SAMN02745775_11816</name>
</gene>
<name>A0A1I4ERY7_9PROT</name>
<dbReference type="Proteomes" id="UP000199473">
    <property type="component" value="Unassembled WGS sequence"/>
</dbReference>
<protein>
    <submittedName>
        <fullName evidence="1">Uncharacterized protein</fullName>
    </submittedName>
</protein>
<dbReference type="RefSeq" id="WP_139226201.1">
    <property type="nucleotide sequence ID" value="NZ_FOSQ01000018.1"/>
</dbReference>
<sequence length="79" mass="8863">MSDEVRATLARALEAALRDALRDQPDPMAYLDSIREDVLPTLLGGQRPDGTLLRDPANAAVVASIFCEVVMRLRQEWRR</sequence>
<evidence type="ECO:0000313" key="2">
    <source>
        <dbReference type="Proteomes" id="UP000199473"/>
    </source>
</evidence>
<reference evidence="1 2" key="1">
    <citation type="submission" date="2016-10" db="EMBL/GenBank/DDBJ databases">
        <authorList>
            <person name="de Groot N.N."/>
        </authorList>
    </citation>
    <scope>NUCLEOTIDE SEQUENCE [LARGE SCALE GENOMIC DNA]</scope>
    <source>
        <strain evidence="1 2">DSM 19981</strain>
    </source>
</reference>
<dbReference type="AlphaFoldDB" id="A0A1I4ERY7"/>
<proteinExistence type="predicted"/>
<dbReference type="EMBL" id="FOSQ01000018">
    <property type="protein sequence ID" value="SFL07870.1"/>
    <property type="molecule type" value="Genomic_DNA"/>
</dbReference>
<evidence type="ECO:0000313" key="1">
    <source>
        <dbReference type="EMBL" id="SFL07870.1"/>
    </source>
</evidence>
<accession>A0A1I4ERY7</accession>
<keyword evidence="2" id="KW-1185">Reference proteome</keyword>